<protein>
    <submittedName>
        <fullName evidence="1">Uncharacterized protein</fullName>
    </submittedName>
</protein>
<evidence type="ECO:0000313" key="2">
    <source>
        <dbReference type="Proteomes" id="UP000198211"/>
    </source>
</evidence>
<organism evidence="1 2">
    <name type="scientific">Phytophthora megakarya</name>
    <dbReference type="NCBI Taxonomy" id="4795"/>
    <lineage>
        <taxon>Eukaryota</taxon>
        <taxon>Sar</taxon>
        <taxon>Stramenopiles</taxon>
        <taxon>Oomycota</taxon>
        <taxon>Peronosporomycetes</taxon>
        <taxon>Peronosporales</taxon>
        <taxon>Peronosporaceae</taxon>
        <taxon>Phytophthora</taxon>
    </lineage>
</organism>
<dbReference type="Proteomes" id="UP000198211">
    <property type="component" value="Unassembled WGS sequence"/>
</dbReference>
<comment type="caution">
    <text evidence="1">The sequence shown here is derived from an EMBL/GenBank/DDBJ whole genome shotgun (WGS) entry which is preliminary data.</text>
</comment>
<sequence>MSTKVLTQGNSHRTLQPAINVFGHCAEAEIMIVKAICELKDILYYPSNKFLATLAASTNLLLEMLPTWRAASSRRQKIVSLPKKYCFKRGTVFTHLDPPCTQRDLQMATLAPTGF</sequence>
<reference evidence="2" key="1">
    <citation type="submission" date="2017-03" db="EMBL/GenBank/DDBJ databases">
        <title>Phytopthora megakarya and P. palmivora, two closely related causual agents of cacao black pod achieved similar genome size and gene model numbers by different mechanisms.</title>
        <authorList>
            <person name="Ali S."/>
            <person name="Shao J."/>
            <person name="Larry D.J."/>
            <person name="Kronmiller B."/>
            <person name="Shen D."/>
            <person name="Strem M.D."/>
            <person name="Melnick R.L."/>
            <person name="Guiltinan M.J."/>
            <person name="Tyler B.M."/>
            <person name="Meinhardt L.W."/>
            <person name="Bailey B.A."/>
        </authorList>
    </citation>
    <scope>NUCLEOTIDE SEQUENCE [LARGE SCALE GENOMIC DNA]</scope>
    <source>
        <strain evidence="2">zdho120</strain>
    </source>
</reference>
<evidence type="ECO:0000313" key="1">
    <source>
        <dbReference type="EMBL" id="OWZ21252.1"/>
    </source>
</evidence>
<proteinExistence type="predicted"/>
<keyword evidence="2" id="KW-1185">Reference proteome</keyword>
<dbReference type="EMBL" id="NBNE01000243">
    <property type="protein sequence ID" value="OWZ21252.1"/>
    <property type="molecule type" value="Genomic_DNA"/>
</dbReference>
<name>A0A225WU86_9STRA</name>
<dbReference type="STRING" id="4795.A0A225WU86"/>
<accession>A0A225WU86</accession>
<dbReference type="AlphaFoldDB" id="A0A225WU86"/>
<gene>
    <name evidence="1" type="ORF">PHMEG_0004232</name>
</gene>